<protein>
    <submittedName>
        <fullName evidence="2">Uncharacterized protein</fullName>
    </submittedName>
</protein>
<name>A0A1L9UEW5_ASPBC</name>
<proteinExistence type="predicted"/>
<evidence type="ECO:0000313" key="3">
    <source>
        <dbReference type="Proteomes" id="UP000184499"/>
    </source>
</evidence>
<reference evidence="3" key="1">
    <citation type="journal article" date="2017" name="Genome Biol.">
        <title>Comparative genomics reveals high biological diversity and specific adaptations in the industrially and medically important fungal genus Aspergillus.</title>
        <authorList>
            <person name="de Vries R.P."/>
            <person name="Riley R."/>
            <person name="Wiebenga A."/>
            <person name="Aguilar-Osorio G."/>
            <person name="Amillis S."/>
            <person name="Uchima C.A."/>
            <person name="Anderluh G."/>
            <person name="Asadollahi M."/>
            <person name="Askin M."/>
            <person name="Barry K."/>
            <person name="Battaglia E."/>
            <person name="Bayram O."/>
            <person name="Benocci T."/>
            <person name="Braus-Stromeyer S.A."/>
            <person name="Caldana C."/>
            <person name="Canovas D."/>
            <person name="Cerqueira G.C."/>
            <person name="Chen F."/>
            <person name="Chen W."/>
            <person name="Choi C."/>
            <person name="Clum A."/>
            <person name="Dos Santos R.A."/>
            <person name="Damasio A.R."/>
            <person name="Diallinas G."/>
            <person name="Emri T."/>
            <person name="Fekete E."/>
            <person name="Flipphi M."/>
            <person name="Freyberg S."/>
            <person name="Gallo A."/>
            <person name="Gournas C."/>
            <person name="Habgood R."/>
            <person name="Hainaut M."/>
            <person name="Harispe M.L."/>
            <person name="Henrissat B."/>
            <person name="Hilden K.S."/>
            <person name="Hope R."/>
            <person name="Hossain A."/>
            <person name="Karabika E."/>
            <person name="Karaffa L."/>
            <person name="Karanyi Z."/>
            <person name="Krasevec N."/>
            <person name="Kuo A."/>
            <person name="Kusch H."/>
            <person name="LaButti K."/>
            <person name="Lagendijk E.L."/>
            <person name="Lapidus A."/>
            <person name="Levasseur A."/>
            <person name="Lindquist E."/>
            <person name="Lipzen A."/>
            <person name="Logrieco A.F."/>
            <person name="MacCabe A."/>
            <person name="Maekelae M.R."/>
            <person name="Malavazi I."/>
            <person name="Melin P."/>
            <person name="Meyer V."/>
            <person name="Mielnichuk N."/>
            <person name="Miskei M."/>
            <person name="Molnar A.P."/>
            <person name="Mule G."/>
            <person name="Ngan C.Y."/>
            <person name="Orejas M."/>
            <person name="Orosz E."/>
            <person name="Ouedraogo J.P."/>
            <person name="Overkamp K.M."/>
            <person name="Park H.-S."/>
            <person name="Perrone G."/>
            <person name="Piumi F."/>
            <person name="Punt P.J."/>
            <person name="Ram A.F."/>
            <person name="Ramon A."/>
            <person name="Rauscher S."/>
            <person name="Record E."/>
            <person name="Riano-Pachon D.M."/>
            <person name="Robert V."/>
            <person name="Roehrig J."/>
            <person name="Ruller R."/>
            <person name="Salamov A."/>
            <person name="Salih N.S."/>
            <person name="Samson R.A."/>
            <person name="Sandor E."/>
            <person name="Sanguinetti M."/>
            <person name="Schuetze T."/>
            <person name="Sepcic K."/>
            <person name="Shelest E."/>
            <person name="Sherlock G."/>
            <person name="Sophianopoulou V."/>
            <person name="Squina F.M."/>
            <person name="Sun H."/>
            <person name="Susca A."/>
            <person name="Todd R.B."/>
            <person name="Tsang A."/>
            <person name="Unkles S.E."/>
            <person name="van de Wiele N."/>
            <person name="van Rossen-Uffink D."/>
            <person name="Oliveira J.V."/>
            <person name="Vesth T.C."/>
            <person name="Visser J."/>
            <person name="Yu J.-H."/>
            <person name="Zhou M."/>
            <person name="Andersen M.R."/>
            <person name="Archer D.B."/>
            <person name="Baker S.E."/>
            <person name="Benoit I."/>
            <person name="Brakhage A.A."/>
            <person name="Braus G.H."/>
            <person name="Fischer R."/>
            <person name="Frisvad J.C."/>
            <person name="Goldman G.H."/>
            <person name="Houbraken J."/>
            <person name="Oakley B."/>
            <person name="Pocsi I."/>
            <person name="Scazzocchio C."/>
            <person name="Seiboth B."/>
            <person name="vanKuyk P.A."/>
            <person name="Wortman J."/>
            <person name="Dyer P.S."/>
            <person name="Grigoriev I.V."/>
        </authorList>
    </citation>
    <scope>NUCLEOTIDE SEQUENCE [LARGE SCALE GENOMIC DNA]</scope>
    <source>
        <strain evidence="3">CBS 101740 / IMI 381727 / IBT 21946</strain>
    </source>
</reference>
<gene>
    <name evidence="2" type="ORF">ASPBRDRAFT_76756</name>
</gene>
<dbReference type="Proteomes" id="UP000184499">
    <property type="component" value="Unassembled WGS sequence"/>
</dbReference>
<organism evidence="2 3">
    <name type="scientific">Aspergillus brasiliensis (strain CBS 101740 / IMI 381727 / IBT 21946)</name>
    <dbReference type="NCBI Taxonomy" id="767769"/>
    <lineage>
        <taxon>Eukaryota</taxon>
        <taxon>Fungi</taxon>
        <taxon>Dikarya</taxon>
        <taxon>Ascomycota</taxon>
        <taxon>Pezizomycotina</taxon>
        <taxon>Eurotiomycetes</taxon>
        <taxon>Eurotiomycetidae</taxon>
        <taxon>Eurotiales</taxon>
        <taxon>Aspergillaceae</taxon>
        <taxon>Aspergillus</taxon>
        <taxon>Aspergillus subgen. Circumdati</taxon>
    </lineage>
</organism>
<dbReference type="OMA" id="KAPPDRS"/>
<dbReference type="AlphaFoldDB" id="A0A1L9UEW5"/>
<feature type="region of interest" description="Disordered" evidence="1">
    <location>
        <begin position="29"/>
        <end position="87"/>
    </location>
</feature>
<dbReference type="RefSeq" id="XP_067477455.1">
    <property type="nucleotide sequence ID" value="XM_067629331.1"/>
</dbReference>
<evidence type="ECO:0000256" key="1">
    <source>
        <dbReference type="SAM" id="MobiDB-lite"/>
    </source>
</evidence>
<sequence length="87" mass="9955">MTSERRPSGAYHLRGQDIVERVDDLGSTGRWDELRSRAHQASMGESQQGQQQPQQQKSKAAPDRSQSFRPYDPNQRTEQSDDLLPDE</sequence>
<dbReference type="VEuPathDB" id="FungiDB:ASPBRDRAFT_76756"/>
<dbReference type="OrthoDB" id="4400658at2759"/>
<keyword evidence="3" id="KW-1185">Reference proteome</keyword>
<accession>A0A1L9UEW5</accession>
<evidence type="ECO:0000313" key="2">
    <source>
        <dbReference type="EMBL" id="OJJ70206.1"/>
    </source>
</evidence>
<dbReference type="GeneID" id="93581818"/>
<feature type="compositionally biased region" description="Low complexity" evidence="1">
    <location>
        <begin position="47"/>
        <end position="56"/>
    </location>
</feature>
<dbReference type="EMBL" id="KV878687">
    <property type="protein sequence ID" value="OJJ70206.1"/>
    <property type="molecule type" value="Genomic_DNA"/>
</dbReference>